<accession>A0A2H3DUG8</accession>
<name>A0A2H3DUG8_ARMGA</name>
<dbReference type="EMBL" id="KZ293654">
    <property type="protein sequence ID" value="PBK94458.1"/>
    <property type="molecule type" value="Genomic_DNA"/>
</dbReference>
<reference evidence="2" key="1">
    <citation type="journal article" date="2017" name="Nat. Ecol. Evol.">
        <title>Genome expansion and lineage-specific genetic innovations in the forest pathogenic fungi Armillaria.</title>
        <authorList>
            <person name="Sipos G."/>
            <person name="Prasanna A.N."/>
            <person name="Walter M.C."/>
            <person name="O'Connor E."/>
            <person name="Balint B."/>
            <person name="Krizsan K."/>
            <person name="Kiss B."/>
            <person name="Hess J."/>
            <person name="Varga T."/>
            <person name="Slot J."/>
            <person name="Riley R."/>
            <person name="Boka B."/>
            <person name="Rigling D."/>
            <person name="Barry K."/>
            <person name="Lee J."/>
            <person name="Mihaltcheva S."/>
            <person name="LaButti K."/>
            <person name="Lipzen A."/>
            <person name="Waldron R."/>
            <person name="Moloney N.M."/>
            <person name="Sperisen C."/>
            <person name="Kredics L."/>
            <person name="Vagvoelgyi C."/>
            <person name="Patrignani A."/>
            <person name="Fitzpatrick D."/>
            <person name="Nagy I."/>
            <person name="Doyle S."/>
            <person name="Anderson J.B."/>
            <person name="Grigoriev I.V."/>
            <person name="Gueldener U."/>
            <person name="Muensterkoetter M."/>
            <person name="Nagy L.G."/>
        </authorList>
    </citation>
    <scope>NUCLEOTIDE SEQUENCE [LARGE SCALE GENOMIC DNA]</scope>
    <source>
        <strain evidence="2">Ar21-2</strain>
    </source>
</reference>
<proteinExistence type="predicted"/>
<dbReference type="Proteomes" id="UP000217790">
    <property type="component" value="Unassembled WGS sequence"/>
</dbReference>
<evidence type="ECO:0000313" key="2">
    <source>
        <dbReference type="Proteomes" id="UP000217790"/>
    </source>
</evidence>
<dbReference type="InParanoid" id="A0A2H3DUG8"/>
<evidence type="ECO:0000313" key="1">
    <source>
        <dbReference type="EMBL" id="PBK94458.1"/>
    </source>
</evidence>
<dbReference type="AlphaFoldDB" id="A0A2H3DUG8"/>
<protein>
    <submittedName>
        <fullName evidence="1">Uncharacterized protein</fullName>
    </submittedName>
</protein>
<keyword evidence="2" id="KW-1185">Reference proteome</keyword>
<gene>
    <name evidence="1" type="ORF">ARMGADRAFT_1011931</name>
</gene>
<sequence>MFSYEDSKSVEVTTCCTRNQSMSKQERYDRCIIYQGKECRVINCAKSTIKLIQRQMNNTLMSPPLQSIIPINQSNLKSHHTSLLPMYQRDRHLLSTGDMNINRPCRMIPIQTDLKGIAFPTDNT</sequence>
<organism evidence="1 2">
    <name type="scientific">Armillaria gallica</name>
    <name type="common">Bulbous honey fungus</name>
    <name type="synonym">Armillaria bulbosa</name>
    <dbReference type="NCBI Taxonomy" id="47427"/>
    <lineage>
        <taxon>Eukaryota</taxon>
        <taxon>Fungi</taxon>
        <taxon>Dikarya</taxon>
        <taxon>Basidiomycota</taxon>
        <taxon>Agaricomycotina</taxon>
        <taxon>Agaricomycetes</taxon>
        <taxon>Agaricomycetidae</taxon>
        <taxon>Agaricales</taxon>
        <taxon>Marasmiineae</taxon>
        <taxon>Physalacriaceae</taxon>
        <taxon>Armillaria</taxon>
    </lineage>
</organism>